<gene>
    <name evidence="5" type="ORF">SAMN06273572_1011048</name>
</gene>
<dbReference type="Pfam" id="PF16113">
    <property type="entry name" value="ECH_2"/>
    <property type="match status" value="1"/>
</dbReference>
<dbReference type="EC" id="3.1.2.4" evidence="2"/>
<name>A0A2C9CPP8_9RHOB</name>
<evidence type="ECO:0000259" key="4">
    <source>
        <dbReference type="Pfam" id="PF16113"/>
    </source>
</evidence>
<reference evidence="6" key="1">
    <citation type="submission" date="2017-09" db="EMBL/GenBank/DDBJ databases">
        <authorList>
            <person name="Varghese N."/>
            <person name="Submissions S."/>
        </authorList>
    </citation>
    <scope>NUCLEOTIDE SEQUENCE [LARGE SCALE GENOMIC DNA]</scope>
    <source>
        <strain evidence="6">C7</strain>
    </source>
</reference>
<proteinExistence type="predicted"/>
<dbReference type="PANTHER" id="PTHR43176">
    <property type="entry name" value="3-HYDROXYISOBUTYRYL-COA HYDROLASE-RELATED"/>
    <property type="match status" value="1"/>
</dbReference>
<keyword evidence="6" id="KW-1185">Reference proteome</keyword>
<dbReference type="CDD" id="cd06558">
    <property type="entry name" value="crotonase-like"/>
    <property type="match status" value="1"/>
</dbReference>
<evidence type="ECO:0000256" key="3">
    <source>
        <dbReference type="ARBA" id="ARBA00022801"/>
    </source>
</evidence>
<dbReference type="Proteomes" id="UP000220034">
    <property type="component" value="Unassembled WGS sequence"/>
</dbReference>
<feature type="domain" description="Enoyl-CoA hydratase/isomerase" evidence="4">
    <location>
        <begin position="13"/>
        <end position="331"/>
    </location>
</feature>
<evidence type="ECO:0000256" key="1">
    <source>
        <dbReference type="ARBA" id="ARBA00001709"/>
    </source>
</evidence>
<dbReference type="OrthoDB" id="9790967at2"/>
<evidence type="ECO:0000313" key="5">
    <source>
        <dbReference type="EMBL" id="SOH93193.1"/>
    </source>
</evidence>
<protein>
    <recommendedName>
        <fullName evidence="2">3-hydroxyisobutyryl-CoA hydrolase</fullName>
        <ecNumber evidence="2">3.1.2.4</ecNumber>
    </recommendedName>
</protein>
<keyword evidence="3" id="KW-0378">Hydrolase</keyword>
<dbReference type="SUPFAM" id="SSF52096">
    <property type="entry name" value="ClpP/crotonase"/>
    <property type="match status" value="1"/>
</dbReference>
<dbReference type="RefSeq" id="WP_097928717.1">
    <property type="nucleotide sequence ID" value="NZ_OCTN01000001.1"/>
</dbReference>
<dbReference type="EMBL" id="OCTN01000001">
    <property type="protein sequence ID" value="SOH93193.1"/>
    <property type="molecule type" value="Genomic_DNA"/>
</dbReference>
<dbReference type="Gene3D" id="3.90.226.10">
    <property type="entry name" value="2-enoyl-CoA Hydratase, Chain A, domain 1"/>
    <property type="match status" value="1"/>
</dbReference>
<dbReference type="GO" id="GO:0006574">
    <property type="term" value="P:L-valine catabolic process"/>
    <property type="evidence" value="ECO:0007669"/>
    <property type="project" value="TreeGrafter"/>
</dbReference>
<dbReference type="NCBIfam" id="NF004127">
    <property type="entry name" value="PRK05617.1"/>
    <property type="match status" value="1"/>
</dbReference>
<organism evidence="5 6">
    <name type="scientific">Pontivivens marinum</name>
    <dbReference type="NCBI Taxonomy" id="1690039"/>
    <lineage>
        <taxon>Bacteria</taxon>
        <taxon>Pseudomonadati</taxon>
        <taxon>Pseudomonadota</taxon>
        <taxon>Alphaproteobacteria</taxon>
        <taxon>Rhodobacterales</taxon>
        <taxon>Paracoccaceae</taxon>
        <taxon>Pontivivens</taxon>
    </lineage>
</organism>
<dbReference type="GO" id="GO:0003860">
    <property type="term" value="F:3-hydroxyisobutyryl-CoA hydrolase activity"/>
    <property type="evidence" value="ECO:0007669"/>
    <property type="project" value="UniProtKB-EC"/>
</dbReference>
<sequence length="342" mass="37593">MSDTDFRIEGHAGRITLNRPEALNALTHQQILDIEKHLIAWRDDPAVQLILIDGAGDRAFCAGGDIQKLYDSGRAGDYDYGRQFWADEYRLNALIWNYPKPYVAIMHGFVMGGGVGVSALGSHRVVTDGTQVAMPECAIGLIPDVGGSMLLGCAPGRLGEYLGLTGARMGPADAIHATFADSYVPTEHIEALKMALCVKGPDVIDAFAQTPEQGPLQQAQPQIDEHFGGEYAMDIIRSLEHKNGEWEQATLKMLRRNAPFSIACAVEAIHRARNLNRLEDALKLEYRFTARCMEHGEFLEGVRAAVIDKDRNPQWAVARLEELAQISVSQMLSPLGADELKL</sequence>
<evidence type="ECO:0000313" key="6">
    <source>
        <dbReference type="Proteomes" id="UP000220034"/>
    </source>
</evidence>
<dbReference type="PANTHER" id="PTHR43176:SF3">
    <property type="entry name" value="3-HYDROXYISOBUTYRYL-COA HYDROLASE, MITOCHONDRIAL"/>
    <property type="match status" value="1"/>
</dbReference>
<comment type="catalytic activity">
    <reaction evidence="1">
        <text>3-hydroxy-2-methylpropanoyl-CoA + H2O = 3-hydroxy-2-methylpropanoate + CoA + H(+)</text>
        <dbReference type="Rhea" id="RHEA:20888"/>
        <dbReference type="ChEBI" id="CHEBI:11805"/>
        <dbReference type="ChEBI" id="CHEBI:15377"/>
        <dbReference type="ChEBI" id="CHEBI:15378"/>
        <dbReference type="ChEBI" id="CHEBI:57287"/>
        <dbReference type="ChEBI" id="CHEBI:57340"/>
        <dbReference type="EC" id="3.1.2.4"/>
    </reaction>
</comment>
<dbReference type="AlphaFoldDB" id="A0A2C9CPP8"/>
<dbReference type="GO" id="GO:0005829">
    <property type="term" value="C:cytosol"/>
    <property type="evidence" value="ECO:0007669"/>
    <property type="project" value="TreeGrafter"/>
</dbReference>
<dbReference type="InterPro" id="IPR029045">
    <property type="entry name" value="ClpP/crotonase-like_dom_sf"/>
</dbReference>
<dbReference type="InterPro" id="IPR032259">
    <property type="entry name" value="HIBYL-CoA-H"/>
</dbReference>
<evidence type="ECO:0000256" key="2">
    <source>
        <dbReference type="ARBA" id="ARBA00011915"/>
    </source>
</evidence>
<accession>A0A2C9CPP8</accession>
<dbReference type="InterPro" id="IPR045004">
    <property type="entry name" value="ECH_dom"/>
</dbReference>